<keyword evidence="2" id="KW-0328">Glycosyltransferase</keyword>
<keyword evidence="4" id="KW-0812">Transmembrane</keyword>
<dbReference type="EMBL" id="MN740194">
    <property type="protein sequence ID" value="QHT92769.1"/>
    <property type="molecule type" value="Genomic_DNA"/>
</dbReference>
<dbReference type="GO" id="GO:0016020">
    <property type="term" value="C:membrane"/>
    <property type="evidence" value="ECO:0007669"/>
    <property type="project" value="UniProtKB-SubCell"/>
</dbReference>
<keyword evidence="6" id="KW-0472">Membrane</keyword>
<proteinExistence type="predicted"/>
<dbReference type="AlphaFoldDB" id="A0A6C0IIZ8"/>
<dbReference type="GO" id="GO:0016757">
    <property type="term" value="F:glycosyltransferase activity"/>
    <property type="evidence" value="ECO:0007669"/>
    <property type="project" value="UniProtKB-KW"/>
</dbReference>
<evidence type="ECO:0000256" key="2">
    <source>
        <dbReference type="ARBA" id="ARBA00022676"/>
    </source>
</evidence>
<dbReference type="PANTHER" id="PTHR21461:SF69">
    <property type="entry name" value="GLYCOSYLTRANSFERASE FAMILY 92 PROTEIN"/>
    <property type="match status" value="1"/>
</dbReference>
<keyword evidence="5" id="KW-1133">Transmembrane helix</keyword>
<evidence type="ECO:0000256" key="6">
    <source>
        <dbReference type="ARBA" id="ARBA00023136"/>
    </source>
</evidence>
<accession>A0A6C0IIZ8</accession>
<evidence type="ECO:0008006" key="8">
    <source>
        <dbReference type="Google" id="ProtNLM"/>
    </source>
</evidence>
<name>A0A6C0IIZ8_9ZZZZ</name>
<evidence type="ECO:0000256" key="5">
    <source>
        <dbReference type="ARBA" id="ARBA00022989"/>
    </source>
</evidence>
<evidence type="ECO:0000313" key="7">
    <source>
        <dbReference type="EMBL" id="QHT92769.1"/>
    </source>
</evidence>
<dbReference type="PANTHER" id="PTHR21461">
    <property type="entry name" value="GLYCOSYLTRANSFERASE FAMILY 92 PROTEIN"/>
    <property type="match status" value="1"/>
</dbReference>
<dbReference type="GO" id="GO:0005737">
    <property type="term" value="C:cytoplasm"/>
    <property type="evidence" value="ECO:0007669"/>
    <property type="project" value="TreeGrafter"/>
</dbReference>
<protein>
    <recommendedName>
        <fullName evidence="8">Glycosyltransferase family 92 protein</fullName>
    </recommendedName>
</protein>
<organism evidence="7">
    <name type="scientific">viral metagenome</name>
    <dbReference type="NCBI Taxonomy" id="1070528"/>
    <lineage>
        <taxon>unclassified sequences</taxon>
        <taxon>metagenomes</taxon>
        <taxon>organismal metagenomes</taxon>
    </lineage>
</organism>
<reference evidence="7" key="1">
    <citation type="journal article" date="2020" name="Nature">
        <title>Giant virus diversity and host interactions through global metagenomics.</title>
        <authorList>
            <person name="Schulz F."/>
            <person name="Roux S."/>
            <person name="Paez-Espino D."/>
            <person name="Jungbluth S."/>
            <person name="Walsh D.A."/>
            <person name="Denef V.J."/>
            <person name="McMahon K.D."/>
            <person name="Konstantinidis K.T."/>
            <person name="Eloe-Fadrosh E.A."/>
            <person name="Kyrpides N.C."/>
            <person name="Woyke T."/>
        </authorList>
    </citation>
    <scope>NUCLEOTIDE SEQUENCE</scope>
    <source>
        <strain evidence="7">GVMAG-M-3300023184-89</strain>
    </source>
</reference>
<evidence type="ECO:0000256" key="4">
    <source>
        <dbReference type="ARBA" id="ARBA00022692"/>
    </source>
</evidence>
<comment type="subcellular location">
    <subcellularLocation>
        <location evidence="1">Membrane</location>
        <topology evidence="1">Single-pass membrane protein</topology>
    </subcellularLocation>
</comment>
<dbReference type="InterPro" id="IPR008166">
    <property type="entry name" value="Glyco_transf_92"/>
</dbReference>
<keyword evidence="3" id="KW-0808">Transferase</keyword>
<evidence type="ECO:0000256" key="1">
    <source>
        <dbReference type="ARBA" id="ARBA00004167"/>
    </source>
</evidence>
<dbReference type="Pfam" id="PF01697">
    <property type="entry name" value="Glyco_transf_92"/>
    <property type="match status" value="1"/>
</dbReference>
<evidence type="ECO:0000256" key="3">
    <source>
        <dbReference type="ARBA" id="ARBA00022679"/>
    </source>
</evidence>
<sequence length="319" mass="38258">MSILNSFHLNNYKYLFFDIFYKNNNIFLILPAYVEPFNPDKINIIINNTIINNKNLKLSEKHIIPNGETVAVYIYNYESNDNDIQVIVKYENIIRSFSLQNIKIERKHQLALTTLFKDDYNIFPIFYDYYIKQGVEYFYMYYNGISTPQIKQLLNLPNVSLIDWNFKYWKNDVTLEHHAQPGQIHHALYRYGKDISDYMIFCDLDEYLHIPKYTLREYIGNNKAVDSFGFCNRWSKTLDNNYIKTFPKRFLTTAKTLPYNHRSKNIHKTDSINTIGIHMAHSYTMQEPKILINFSLFHFYNWSKPKRDNKDCKMEIITL</sequence>